<dbReference type="PANTHER" id="PTHR10412:SF10">
    <property type="entry name" value="GLYCOSYL HYDROLASE FAMILY 63 C-TERMINAL DOMAIN-CONTAINING PROTEIN"/>
    <property type="match status" value="1"/>
</dbReference>
<protein>
    <submittedName>
        <fullName evidence="3">Glucosidase</fullName>
    </submittedName>
</protein>
<dbReference type="STRING" id="1792845.BC343_04045"/>
<dbReference type="Pfam" id="PF03200">
    <property type="entry name" value="Glyco_hydro_63"/>
    <property type="match status" value="1"/>
</dbReference>
<accession>A0A1S9PMN7</accession>
<comment type="caution">
    <text evidence="3">The sequence shown here is derived from an EMBL/GenBank/DDBJ whole genome shotgun (WGS) entry which is preliminary data.</text>
</comment>
<proteinExistence type="predicted"/>
<dbReference type="AlphaFoldDB" id="A0A1S9PMN7"/>
<evidence type="ECO:0000259" key="2">
    <source>
        <dbReference type="Pfam" id="PF22422"/>
    </source>
</evidence>
<feature type="domain" description="Glycosyl hydrolase family 63 C-terminal" evidence="1">
    <location>
        <begin position="688"/>
        <end position="861"/>
    </location>
</feature>
<gene>
    <name evidence="3" type="ORF">BC343_04045</name>
</gene>
<dbReference type="Proteomes" id="UP000189739">
    <property type="component" value="Unassembled WGS sequence"/>
</dbReference>
<keyword evidence="4" id="KW-1185">Reference proteome</keyword>
<evidence type="ECO:0000313" key="4">
    <source>
        <dbReference type="Proteomes" id="UP000189739"/>
    </source>
</evidence>
<dbReference type="OrthoDB" id="9781878at2"/>
<name>A0A1S9PMN7_9SPHI</name>
<dbReference type="RefSeq" id="WP_078346420.1">
    <property type="nucleotide sequence ID" value="NZ_MBTF01000001.1"/>
</dbReference>
<reference evidence="3 4" key="1">
    <citation type="submission" date="2016-07" db="EMBL/GenBank/DDBJ databases">
        <title>Genomic analysis of zinc-resistant bacterium Mucilaginibacter pedocola TBZ30.</title>
        <authorList>
            <person name="Huang J."/>
            <person name="Tang J."/>
        </authorList>
    </citation>
    <scope>NUCLEOTIDE SEQUENCE [LARGE SCALE GENOMIC DNA]</scope>
    <source>
        <strain evidence="3 4">TBZ30</strain>
    </source>
</reference>
<evidence type="ECO:0000259" key="1">
    <source>
        <dbReference type="Pfam" id="PF03200"/>
    </source>
</evidence>
<dbReference type="InterPro" id="IPR054491">
    <property type="entry name" value="MGH1-like_GH"/>
</dbReference>
<dbReference type="GO" id="GO:0009311">
    <property type="term" value="P:oligosaccharide metabolic process"/>
    <property type="evidence" value="ECO:0007669"/>
    <property type="project" value="InterPro"/>
</dbReference>
<sequence>MNEEKERLKDAAWKKWGPYVSDRQWGTVREDYSANGDAWNYTTHDMARSKAYRWGEEGIAGICDRNQYLCFGIALWNKKDPILKERYFGLSNNEGNHGEDVKELYYYLDSTPTHSYMKMLYKYPQQEFPYAALVEENRRRNRQDPEFELVDTGIFDNNQYFDVFVEYAKRDQDDVAIKITIHNRSNTAASLNVLPTLWYRNTWALGYDNLVPSISSASVNQLKLQHHELGEQYLIADGKPELLFCNNETNTIRFNNYDSGKRFYKDGINNHIVNGADSVNPDKRGTKAAANYDITIPAGGEYVIRLRLSDNQQADLNGFDEVFATRKAEADEFYKGLQSGNNADRGMIQRQAFAGMLWNKQFYYYDIHQWLKGDPAQPVPPAQRLHARNSKWPQFNNRGDIISMPDKWEFPWFASWDLAFHCIPLASVDMAFAKRQLTLLVQDWYMHPNGQLPAYEWDFSDTNPPVHAMATWKIYLMDKKNNQGQGDTYFLERIFHKLMLNFTWWVNRKDEAGNNIFEGGFLGLDNIGVFDRNTRFGDGTHLEQVDGTSWMAMYSLNLMRIATELAETNSAYRDIASKFFEHFIYIAGAMHTLGTDNVGLWDDADGFFYDQLRLPNGHAEKMRVRSMVGLIPLFAVEVLDDDAINNNTIFSNRMNWFAANRPDLASLVSRWGEKSGTGMHLISLLRGYRMKSLLRYMLDEKEFLSPYGVRSLSKYHLEHPYSVNLYGNNFSIKYIPAESDSGVFGGNSNWRGPVWIPMNYLIIESLNTYYEYYGDDFKVECPVGSGNMMNLKEVANELYTRISRIFLKDEKGRRAVYGSYEKLQTDPEFSNHILYYEYFDGDNGSGKGAAHQTGWTGLIANCLYH</sequence>
<dbReference type="Gene3D" id="1.50.10.10">
    <property type="match status" value="1"/>
</dbReference>
<dbReference type="InterPro" id="IPR008928">
    <property type="entry name" value="6-hairpin_glycosidase_sf"/>
</dbReference>
<dbReference type="InterPro" id="IPR012341">
    <property type="entry name" value="6hp_glycosidase-like_sf"/>
</dbReference>
<dbReference type="SUPFAM" id="SSF48208">
    <property type="entry name" value="Six-hairpin glycosidases"/>
    <property type="match status" value="1"/>
</dbReference>
<dbReference type="InterPro" id="IPR004888">
    <property type="entry name" value="Glycoside_hydrolase_63"/>
</dbReference>
<dbReference type="InterPro" id="IPR031335">
    <property type="entry name" value="Glyco_hydro_63_C"/>
</dbReference>
<dbReference type="Pfam" id="PF22422">
    <property type="entry name" value="MGH1-like_GH"/>
    <property type="match status" value="1"/>
</dbReference>
<evidence type="ECO:0000313" key="3">
    <source>
        <dbReference type="EMBL" id="OOQ62222.1"/>
    </source>
</evidence>
<organism evidence="3 4">
    <name type="scientific">Mucilaginibacter pedocola</name>
    <dbReference type="NCBI Taxonomy" id="1792845"/>
    <lineage>
        <taxon>Bacteria</taxon>
        <taxon>Pseudomonadati</taxon>
        <taxon>Bacteroidota</taxon>
        <taxon>Sphingobacteriia</taxon>
        <taxon>Sphingobacteriales</taxon>
        <taxon>Sphingobacteriaceae</taxon>
        <taxon>Mucilaginibacter</taxon>
    </lineage>
</organism>
<dbReference type="GO" id="GO:0004573">
    <property type="term" value="F:Glc3Man9GlcNAc2 oligosaccharide glucosidase activity"/>
    <property type="evidence" value="ECO:0007669"/>
    <property type="project" value="InterPro"/>
</dbReference>
<dbReference type="PANTHER" id="PTHR10412">
    <property type="entry name" value="MANNOSYL-OLIGOSACCHARIDE GLUCOSIDASE"/>
    <property type="match status" value="1"/>
</dbReference>
<dbReference type="EMBL" id="MBTF01000001">
    <property type="protein sequence ID" value="OOQ62222.1"/>
    <property type="molecule type" value="Genomic_DNA"/>
</dbReference>
<feature type="domain" description="Mannosylglycerate hydrolase MGH1-like glycoside hydrolase" evidence="2">
    <location>
        <begin position="411"/>
        <end position="641"/>
    </location>
</feature>